<evidence type="ECO:0000313" key="3">
    <source>
        <dbReference type="EMBL" id="KAF9780324.1"/>
    </source>
</evidence>
<comment type="caution">
    <text evidence="3">The sequence shown here is derived from an EMBL/GenBank/DDBJ whole genome shotgun (WGS) entry which is preliminary data.</text>
</comment>
<feature type="region of interest" description="Disordered" evidence="1">
    <location>
        <begin position="386"/>
        <end position="409"/>
    </location>
</feature>
<protein>
    <recommendedName>
        <fullName evidence="2">Mtf2-like C-terminal domain-containing protein</fullName>
    </recommendedName>
</protein>
<dbReference type="Pfam" id="PF19189">
    <property type="entry name" value="Mtf2"/>
    <property type="match status" value="1"/>
</dbReference>
<gene>
    <name evidence="3" type="ORF">BJ322DRAFT_1146191</name>
</gene>
<organism evidence="3 4">
    <name type="scientific">Thelephora terrestris</name>
    <dbReference type="NCBI Taxonomy" id="56493"/>
    <lineage>
        <taxon>Eukaryota</taxon>
        <taxon>Fungi</taxon>
        <taxon>Dikarya</taxon>
        <taxon>Basidiomycota</taxon>
        <taxon>Agaricomycotina</taxon>
        <taxon>Agaricomycetes</taxon>
        <taxon>Thelephorales</taxon>
        <taxon>Thelephoraceae</taxon>
        <taxon>Thelephora</taxon>
    </lineage>
</organism>
<dbReference type="PANTHER" id="PTHR39468:SF1">
    <property type="entry name" value="MTF2-LIKE C-TERMINAL DOMAIN-CONTAINING PROTEIN"/>
    <property type="match status" value="1"/>
</dbReference>
<feature type="domain" description="Mtf2-like C-terminal" evidence="2">
    <location>
        <begin position="177"/>
        <end position="333"/>
    </location>
</feature>
<dbReference type="InterPro" id="IPR043837">
    <property type="entry name" value="Mtf2-like_C"/>
</dbReference>
<evidence type="ECO:0000256" key="1">
    <source>
        <dbReference type="SAM" id="MobiDB-lite"/>
    </source>
</evidence>
<evidence type="ECO:0000313" key="4">
    <source>
        <dbReference type="Proteomes" id="UP000736335"/>
    </source>
</evidence>
<dbReference type="Proteomes" id="UP000736335">
    <property type="component" value="Unassembled WGS sequence"/>
</dbReference>
<feature type="compositionally biased region" description="Polar residues" evidence="1">
    <location>
        <begin position="90"/>
        <end position="107"/>
    </location>
</feature>
<proteinExistence type="predicted"/>
<evidence type="ECO:0000259" key="2">
    <source>
        <dbReference type="Pfam" id="PF19189"/>
    </source>
</evidence>
<reference evidence="3" key="1">
    <citation type="journal article" date="2020" name="Nat. Commun.">
        <title>Large-scale genome sequencing of mycorrhizal fungi provides insights into the early evolution of symbiotic traits.</title>
        <authorList>
            <person name="Miyauchi S."/>
            <person name="Kiss E."/>
            <person name="Kuo A."/>
            <person name="Drula E."/>
            <person name="Kohler A."/>
            <person name="Sanchez-Garcia M."/>
            <person name="Morin E."/>
            <person name="Andreopoulos B."/>
            <person name="Barry K.W."/>
            <person name="Bonito G."/>
            <person name="Buee M."/>
            <person name="Carver A."/>
            <person name="Chen C."/>
            <person name="Cichocki N."/>
            <person name="Clum A."/>
            <person name="Culley D."/>
            <person name="Crous P.W."/>
            <person name="Fauchery L."/>
            <person name="Girlanda M."/>
            <person name="Hayes R.D."/>
            <person name="Keri Z."/>
            <person name="LaButti K."/>
            <person name="Lipzen A."/>
            <person name="Lombard V."/>
            <person name="Magnuson J."/>
            <person name="Maillard F."/>
            <person name="Murat C."/>
            <person name="Nolan M."/>
            <person name="Ohm R.A."/>
            <person name="Pangilinan J."/>
            <person name="Pereira M.F."/>
            <person name="Perotto S."/>
            <person name="Peter M."/>
            <person name="Pfister S."/>
            <person name="Riley R."/>
            <person name="Sitrit Y."/>
            <person name="Stielow J.B."/>
            <person name="Szollosi G."/>
            <person name="Zifcakova L."/>
            <person name="Stursova M."/>
            <person name="Spatafora J.W."/>
            <person name="Tedersoo L."/>
            <person name="Vaario L.M."/>
            <person name="Yamada A."/>
            <person name="Yan M."/>
            <person name="Wang P."/>
            <person name="Xu J."/>
            <person name="Bruns T."/>
            <person name="Baldrian P."/>
            <person name="Vilgalys R."/>
            <person name="Dunand C."/>
            <person name="Henrissat B."/>
            <person name="Grigoriev I.V."/>
            <person name="Hibbett D."/>
            <person name="Nagy L.G."/>
            <person name="Martin F.M."/>
        </authorList>
    </citation>
    <scope>NUCLEOTIDE SEQUENCE</scope>
    <source>
        <strain evidence="3">UH-Tt-Lm1</strain>
    </source>
</reference>
<feature type="region of interest" description="Disordered" evidence="1">
    <location>
        <begin position="78"/>
        <end position="108"/>
    </location>
</feature>
<dbReference type="EMBL" id="WIUZ02000017">
    <property type="protein sequence ID" value="KAF9780324.1"/>
    <property type="molecule type" value="Genomic_DNA"/>
</dbReference>
<dbReference type="PANTHER" id="PTHR39468">
    <property type="entry name" value="CHROMOSOME 7, WHOLE GENOME SHOTGUN SEQUENCE"/>
    <property type="match status" value="1"/>
</dbReference>
<dbReference type="AlphaFoldDB" id="A0A9P6H8E4"/>
<dbReference type="GO" id="GO:0005739">
    <property type="term" value="C:mitochondrion"/>
    <property type="evidence" value="ECO:0007669"/>
    <property type="project" value="InterPro"/>
</dbReference>
<reference evidence="3" key="2">
    <citation type="submission" date="2020-11" db="EMBL/GenBank/DDBJ databases">
        <authorList>
            <consortium name="DOE Joint Genome Institute"/>
            <person name="Kuo A."/>
            <person name="Miyauchi S."/>
            <person name="Kiss E."/>
            <person name="Drula E."/>
            <person name="Kohler A."/>
            <person name="Sanchez-Garcia M."/>
            <person name="Andreopoulos B."/>
            <person name="Barry K.W."/>
            <person name="Bonito G."/>
            <person name="Buee M."/>
            <person name="Carver A."/>
            <person name="Chen C."/>
            <person name="Cichocki N."/>
            <person name="Clum A."/>
            <person name="Culley D."/>
            <person name="Crous P.W."/>
            <person name="Fauchery L."/>
            <person name="Girlanda M."/>
            <person name="Hayes R."/>
            <person name="Keri Z."/>
            <person name="Labutti K."/>
            <person name="Lipzen A."/>
            <person name="Lombard V."/>
            <person name="Magnuson J."/>
            <person name="Maillard F."/>
            <person name="Morin E."/>
            <person name="Murat C."/>
            <person name="Nolan M."/>
            <person name="Ohm R."/>
            <person name="Pangilinan J."/>
            <person name="Pereira M."/>
            <person name="Perotto S."/>
            <person name="Peter M."/>
            <person name="Riley R."/>
            <person name="Sitrit Y."/>
            <person name="Stielow B."/>
            <person name="Szollosi G."/>
            <person name="Zifcakova L."/>
            <person name="Stursova M."/>
            <person name="Spatafora J.W."/>
            <person name="Tedersoo L."/>
            <person name="Vaario L.-M."/>
            <person name="Yamada A."/>
            <person name="Yan M."/>
            <person name="Wang P."/>
            <person name="Xu J."/>
            <person name="Bruns T."/>
            <person name="Baldrian P."/>
            <person name="Vilgalys R."/>
            <person name="Henrissat B."/>
            <person name="Grigoriev I.V."/>
            <person name="Hibbett D."/>
            <person name="Nagy L.G."/>
            <person name="Martin F.M."/>
        </authorList>
    </citation>
    <scope>NUCLEOTIDE SEQUENCE</scope>
    <source>
        <strain evidence="3">UH-Tt-Lm1</strain>
    </source>
</reference>
<dbReference type="OrthoDB" id="2444174at2759"/>
<feature type="region of interest" description="Disordered" evidence="1">
    <location>
        <begin position="39"/>
        <end position="62"/>
    </location>
</feature>
<keyword evidence="4" id="KW-1185">Reference proteome</keyword>
<dbReference type="InterPro" id="IPR040009">
    <property type="entry name" value="Mtf2/C5D6.12-like"/>
</dbReference>
<accession>A0A9P6H8E4</accession>
<sequence>MLSRQRLHQASAFARPLLRGKPLCLCAVLRSLSRQQQTAAYSTSTQREAGSPSIPPDSLFSQHNSPWDKIFEDIDKSKPLYTGKPRGGPSSHSTPTGQQSKPRSHSMTAREKNVFQEMFDIVFNAAGVVKGTDSQSNVQMFTPADGVGTTPQSRELADLFSRLQKNVKRMRWTSEIDEELDRKKEEIELCDTDVQLLDWATSEVFKSQQPSDTSSQAQVATLHSNQLYPHLIAALMRAFRDKFRDPHLALAIFDHAKNLSIYSYVFGCTAPAYNELIETQWFCFRDLKGTLDTLEEMKVNGIEADNRTRRIVETIRRNAPTMGLLEEEDYFGNGQDRVMHILTQIELLVRGASSPIRSTAVERKTPSEKSWSESWKYGVDEKFRKTKDDEDWSWGRWGSPIHPRHLSSE</sequence>
<name>A0A9P6H8E4_9AGAM</name>